<comment type="subcellular location">
    <subcellularLocation>
        <location evidence="1">Cell membrane</location>
    </subcellularLocation>
</comment>
<keyword evidence="5 8" id="KW-1133">Transmembrane helix</keyword>
<evidence type="ECO:0000256" key="6">
    <source>
        <dbReference type="ARBA" id="ARBA00023136"/>
    </source>
</evidence>
<evidence type="ECO:0000256" key="4">
    <source>
        <dbReference type="ARBA" id="ARBA00022692"/>
    </source>
</evidence>
<keyword evidence="7" id="KW-0325">Glycoprotein</keyword>
<evidence type="ECO:0000256" key="2">
    <source>
        <dbReference type="ARBA" id="ARBA00010532"/>
    </source>
</evidence>
<dbReference type="RefSeq" id="XP_015173502.1">
    <property type="nucleotide sequence ID" value="XM_015318016.1"/>
</dbReference>
<dbReference type="PANTHER" id="PTHR11923">
    <property type="entry name" value="SCAVENGER RECEPTOR CLASS B TYPE-1 SR-B1"/>
    <property type="match status" value="1"/>
</dbReference>
<evidence type="ECO:0000313" key="10">
    <source>
        <dbReference type="RefSeq" id="XP_015173502.1"/>
    </source>
</evidence>
<organism evidence="9 10">
    <name type="scientific">Polistes dominula</name>
    <name type="common">European paper wasp</name>
    <name type="synonym">Vespa dominula</name>
    <dbReference type="NCBI Taxonomy" id="743375"/>
    <lineage>
        <taxon>Eukaryota</taxon>
        <taxon>Metazoa</taxon>
        <taxon>Ecdysozoa</taxon>
        <taxon>Arthropoda</taxon>
        <taxon>Hexapoda</taxon>
        <taxon>Insecta</taxon>
        <taxon>Pterygota</taxon>
        <taxon>Neoptera</taxon>
        <taxon>Endopterygota</taxon>
        <taxon>Hymenoptera</taxon>
        <taxon>Apocrita</taxon>
        <taxon>Aculeata</taxon>
        <taxon>Vespoidea</taxon>
        <taxon>Vespidae</taxon>
        <taxon>Polistinae</taxon>
        <taxon>Polistini</taxon>
        <taxon>Polistes</taxon>
    </lineage>
</organism>
<comment type="similarity">
    <text evidence="2">Belongs to the CD36 family.</text>
</comment>
<evidence type="ECO:0000256" key="8">
    <source>
        <dbReference type="SAM" id="Phobius"/>
    </source>
</evidence>
<sequence>MRTIYRWLLKTLIVVIIIVCLGLGSYFGCSSIYNNYIRKNIILKYNSKYYKFWSDTSKQPSTHLDFYFFNWTNPDDLNKPEKKPNLVQIGPYSFVEINQKVNITFHSNGTVSYFQRRFWYFDEKRSNGTLQDKVSLLNATLVSEGNIITLQPYLMKKSFSNLVKKQSKLRIIKRVGDLLIGYKEVSYFKHFNKFLYLSKRNGTIDGDNFNVATGEKNISQLGLLKKWNYKNTSSYFEKICNQIEGSIGNFWPPNPIDNEIKLFMPELCRALIYELDKKTDYMGMEGYKYTMDTKTLDNYRDICYLLKVPQHFEVQNLDDICEPKNISEDCYCDKECNPIGFINIGYCHYDGHIFFSLPHFYKTKPRLRDLVVGLNPNEEEHSFYIILEPNTGMPLEIAERLQINLLLQTSTDKMFLQNISSIYFPIFWYSKKIKLPEELAFELRDIISFDSSMLKSFIVIIISAILIYCLASGYYEFFSIGRRRIYTVRNEAEMIILDEY</sequence>
<name>A0ABM1HZW5_POLDO</name>
<reference evidence="10" key="1">
    <citation type="submission" date="2025-08" db="UniProtKB">
        <authorList>
            <consortium name="RefSeq"/>
        </authorList>
    </citation>
    <scope>IDENTIFICATION</scope>
    <source>
        <tissue evidence="10">Whole body</tissue>
    </source>
</reference>
<gene>
    <name evidence="10" type="primary">LOC107064867</name>
</gene>
<evidence type="ECO:0000256" key="5">
    <source>
        <dbReference type="ARBA" id="ARBA00022989"/>
    </source>
</evidence>
<dbReference type="Proteomes" id="UP000694924">
    <property type="component" value="Unplaced"/>
</dbReference>
<dbReference type="Pfam" id="PF01130">
    <property type="entry name" value="CD36"/>
    <property type="match status" value="1"/>
</dbReference>
<evidence type="ECO:0000256" key="7">
    <source>
        <dbReference type="ARBA" id="ARBA00023180"/>
    </source>
</evidence>
<keyword evidence="4 8" id="KW-0812">Transmembrane</keyword>
<proteinExistence type="inferred from homology"/>
<evidence type="ECO:0000256" key="1">
    <source>
        <dbReference type="ARBA" id="ARBA00004236"/>
    </source>
</evidence>
<keyword evidence="6 8" id="KW-0472">Membrane</keyword>
<evidence type="ECO:0000256" key="3">
    <source>
        <dbReference type="ARBA" id="ARBA00022475"/>
    </source>
</evidence>
<accession>A0ABM1HZW5</accession>
<feature type="transmembrane region" description="Helical" evidence="8">
    <location>
        <begin position="7"/>
        <end position="28"/>
    </location>
</feature>
<dbReference type="InterPro" id="IPR002159">
    <property type="entry name" value="CD36_fam"/>
</dbReference>
<protein>
    <submittedName>
        <fullName evidence="10">Protein croquemort-like</fullName>
    </submittedName>
</protein>
<dbReference type="GeneID" id="107064867"/>
<feature type="transmembrane region" description="Helical" evidence="8">
    <location>
        <begin position="453"/>
        <end position="475"/>
    </location>
</feature>
<dbReference type="PRINTS" id="PR01609">
    <property type="entry name" value="CD36FAMILY"/>
</dbReference>
<dbReference type="PANTHER" id="PTHR11923:SF93">
    <property type="entry name" value="GH07959P-RELATED"/>
    <property type="match status" value="1"/>
</dbReference>
<keyword evidence="9" id="KW-1185">Reference proteome</keyword>
<keyword evidence="3" id="KW-1003">Cell membrane</keyword>
<evidence type="ECO:0000313" key="9">
    <source>
        <dbReference type="Proteomes" id="UP000694924"/>
    </source>
</evidence>